<evidence type="ECO:0000313" key="1">
    <source>
        <dbReference type="EMBL" id="MCJ8729039.1"/>
    </source>
</evidence>
<proteinExistence type="predicted"/>
<dbReference type="EMBL" id="CM040975">
    <property type="protein sequence ID" value="MCJ8729039.1"/>
    <property type="molecule type" value="Genomic_DNA"/>
</dbReference>
<reference evidence="1" key="1">
    <citation type="submission" date="2020-02" db="EMBL/GenBank/DDBJ databases">
        <title>Genome sequencing of the panga catfish, Pangasius djambal.</title>
        <authorList>
            <person name="Wen M."/>
            <person name="Zahm M."/>
            <person name="Roques C."/>
            <person name="Cabau C."/>
            <person name="Klopp C."/>
            <person name="Donnadieu C."/>
            <person name="Jouanno E."/>
            <person name="Avarre J.-C."/>
            <person name="Campet M."/>
            <person name="Ha T."/>
            <person name="Dugue R."/>
            <person name="Lampietro C."/>
            <person name="Louis A."/>
            <person name="Herpin A."/>
            <person name="Echchiki A."/>
            <person name="Berthelot C."/>
            <person name="Parey E."/>
            <person name="Roest-Crollius H."/>
            <person name="Braasch I."/>
            <person name="Postlethwait J.H."/>
            <person name="Bobe J."/>
            <person name="Montfort J."/>
            <person name="Bouchez O."/>
            <person name="Begum T."/>
            <person name="Schartl M."/>
            <person name="Gustiano R."/>
            <person name="Guiguen Y."/>
        </authorList>
    </citation>
    <scope>NUCLEOTIDE SEQUENCE</scope>
    <source>
        <strain evidence="1">Pdj_M5554</strain>
    </source>
</reference>
<comment type="caution">
    <text evidence="1">The sequence shown here is derived from an EMBL/GenBank/DDBJ whole genome shotgun (WGS) entry which is preliminary data.</text>
</comment>
<evidence type="ECO:0000313" key="2">
    <source>
        <dbReference type="Proteomes" id="UP000830395"/>
    </source>
</evidence>
<protein>
    <submittedName>
        <fullName evidence="1">Uncharacterized protein</fullName>
    </submittedName>
</protein>
<accession>A0ACC5XZX8</accession>
<keyword evidence="2" id="KW-1185">Reference proteome</keyword>
<name>A0ACC5XZX8_9TELE</name>
<gene>
    <name evidence="1" type="ORF">PDJAM_G00011720</name>
</gene>
<sequence length="242" mass="27372">MPHISFTCDGTPGSQSVSEKFQVDWATVLVSSFGVIVVRCDGRGSGFQGTNLLHTVHRRLGRLEEEDQLRALSIIAKEPYIDTTRIGAFGQVYGGYITSLLLSSEASILKCGAVLSPITDFQLYASAFSERYLGVSKTDRRAYEMTNLAYRASQFVDKRFLIIHPTADEKVHFQHTAKFISRLIIEKGNYSLQIYPDEGHFLHSEATRQHLSQSLINFFEECFRQPDNIFEEDLEDESEDEG</sequence>
<organism evidence="1 2">
    <name type="scientific">Pangasius djambal</name>
    <dbReference type="NCBI Taxonomy" id="1691987"/>
    <lineage>
        <taxon>Eukaryota</taxon>
        <taxon>Metazoa</taxon>
        <taxon>Chordata</taxon>
        <taxon>Craniata</taxon>
        <taxon>Vertebrata</taxon>
        <taxon>Euteleostomi</taxon>
        <taxon>Actinopterygii</taxon>
        <taxon>Neopterygii</taxon>
        <taxon>Teleostei</taxon>
        <taxon>Ostariophysi</taxon>
        <taxon>Siluriformes</taxon>
        <taxon>Pangasiidae</taxon>
        <taxon>Pangasius</taxon>
    </lineage>
</organism>
<dbReference type="Proteomes" id="UP000830395">
    <property type="component" value="Chromosome 1"/>
</dbReference>